<dbReference type="EMBL" id="LGKO01000002">
    <property type="protein sequence ID" value="KPL84582.1"/>
    <property type="molecule type" value="Genomic_DNA"/>
</dbReference>
<dbReference type="CDD" id="cd03794">
    <property type="entry name" value="GT4_WbuB-like"/>
    <property type="match status" value="1"/>
</dbReference>
<dbReference type="Proteomes" id="UP000050544">
    <property type="component" value="Unassembled WGS sequence"/>
</dbReference>
<feature type="domain" description="Glycosyltransferase subfamily 4-like N-terminal" evidence="1">
    <location>
        <begin position="18"/>
        <end position="198"/>
    </location>
</feature>
<accession>A0A0P6YHV4</accession>
<protein>
    <submittedName>
        <fullName evidence="2">Glycosyl transferase</fullName>
    </submittedName>
</protein>
<evidence type="ECO:0000313" key="2">
    <source>
        <dbReference type="EMBL" id="KPL84582.1"/>
    </source>
</evidence>
<proteinExistence type="predicted"/>
<keyword evidence="2" id="KW-0808">Transferase</keyword>
<dbReference type="PANTHER" id="PTHR45947">
    <property type="entry name" value="SULFOQUINOVOSYL TRANSFERASE SQD2"/>
    <property type="match status" value="1"/>
</dbReference>
<dbReference type="STRING" id="869279.SE15_05795"/>
<dbReference type="Gene3D" id="3.40.50.2000">
    <property type="entry name" value="Glycogen Phosphorylase B"/>
    <property type="match status" value="2"/>
</dbReference>
<reference evidence="2 3" key="1">
    <citation type="submission" date="2015-07" db="EMBL/GenBank/DDBJ databases">
        <title>Whole genome sequence of Thermanaerothrix daxensis DSM 23592.</title>
        <authorList>
            <person name="Hemp J."/>
            <person name="Ward L.M."/>
            <person name="Pace L.A."/>
            <person name="Fischer W.W."/>
        </authorList>
    </citation>
    <scope>NUCLEOTIDE SEQUENCE [LARGE SCALE GENOMIC DNA]</scope>
    <source>
        <strain evidence="2 3">GNS-1</strain>
    </source>
</reference>
<dbReference type="InterPro" id="IPR028098">
    <property type="entry name" value="Glyco_trans_4-like_N"/>
</dbReference>
<dbReference type="PANTHER" id="PTHR45947:SF3">
    <property type="entry name" value="SULFOQUINOVOSYL TRANSFERASE SQD2"/>
    <property type="match status" value="1"/>
</dbReference>
<keyword evidence="3" id="KW-1185">Reference proteome</keyword>
<organism evidence="2 3">
    <name type="scientific">Thermanaerothrix daxensis</name>
    <dbReference type="NCBI Taxonomy" id="869279"/>
    <lineage>
        <taxon>Bacteria</taxon>
        <taxon>Bacillati</taxon>
        <taxon>Chloroflexota</taxon>
        <taxon>Anaerolineae</taxon>
        <taxon>Anaerolineales</taxon>
        <taxon>Anaerolineaceae</taxon>
        <taxon>Thermanaerothrix</taxon>
    </lineage>
</organism>
<dbReference type="InterPro" id="IPR050194">
    <property type="entry name" value="Glycosyltransferase_grp1"/>
</dbReference>
<sequence>MHILLIHQAYASLDEAGGTRHEEMARFLVAHGHRVTVIASPLNYLSGKPSPEASQWVNRREVEPGLTILRCYTYPAFHRSFFHRTLAFISFMLSSFLVGLGVSKVDVVWGTSPPIFQALTAWGLAFLKRVPFIFEVRDLWPEFAVAVGVLRQPILIWASERLEKFLYRRAERVVVNSPGFINHVQARGARWIELVPNGADPQMFNPHSRGDEIRQRYGLQDAFVVLYAGAHGLSNDLGVVLDAAALLKDYPQIRFVLVGDGKEKPALMREAQSRGLGNVLFLPPFSKREVSQVLAAADACIAILKPLEAYKTTYPNKVFDYMAAGRPVILAIDGVIRRVVEEAGAGIAVTPGDPQAMAEAVLQLAENRDLAQRMGAAGRRCVETNFRRDQMAWRMMRIFEEVTRHG</sequence>
<evidence type="ECO:0000259" key="1">
    <source>
        <dbReference type="Pfam" id="PF13579"/>
    </source>
</evidence>
<dbReference type="Pfam" id="PF13579">
    <property type="entry name" value="Glyco_trans_4_4"/>
    <property type="match status" value="1"/>
</dbReference>
<dbReference type="AlphaFoldDB" id="A0A0P6YHV4"/>
<evidence type="ECO:0000313" key="3">
    <source>
        <dbReference type="Proteomes" id="UP000050544"/>
    </source>
</evidence>
<gene>
    <name evidence="2" type="ORF">SE15_05795</name>
</gene>
<dbReference type="OrthoDB" id="9811902at2"/>
<dbReference type="GO" id="GO:0016758">
    <property type="term" value="F:hexosyltransferase activity"/>
    <property type="evidence" value="ECO:0007669"/>
    <property type="project" value="TreeGrafter"/>
</dbReference>
<dbReference type="SUPFAM" id="SSF53756">
    <property type="entry name" value="UDP-Glycosyltransferase/glycogen phosphorylase"/>
    <property type="match status" value="1"/>
</dbReference>
<dbReference type="RefSeq" id="WP_054521127.1">
    <property type="nucleotide sequence ID" value="NZ_LGKO01000002.1"/>
</dbReference>
<comment type="caution">
    <text evidence="2">The sequence shown here is derived from an EMBL/GenBank/DDBJ whole genome shotgun (WGS) entry which is preliminary data.</text>
</comment>
<name>A0A0P6YHV4_9CHLR</name>
<dbReference type="Pfam" id="PF13692">
    <property type="entry name" value="Glyco_trans_1_4"/>
    <property type="match status" value="1"/>
</dbReference>